<protein>
    <submittedName>
        <fullName evidence="1">Uncharacterized protein</fullName>
    </submittedName>
</protein>
<evidence type="ECO:0000313" key="1">
    <source>
        <dbReference type="EMBL" id="GBP31498.1"/>
    </source>
</evidence>
<evidence type="ECO:0000313" key="2">
    <source>
        <dbReference type="Proteomes" id="UP000299102"/>
    </source>
</evidence>
<dbReference type="AlphaFoldDB" id="A0A4C1UYG2"/>
<proteinExistence type="predicted"/>
<gene>
    <name evidence="1" type="ORF">EVAR_84608_1</name>
</gene>
<accession>A0A4C1UYG2</accession>
<comment type="caution">
    <text evidence="1">The sequence shown here is derived from an EMBL/GenBank/DDBJ whole genome shotgun (WGS) entry which is preliminary data.</text>
</comment>
<name>A0A4C1UYG2_EUMVA</name>
<organism evidence="1 2">
    <name type="scientific">Eumeta variegata</name>
    <name type="common">Bagworm moth</name>
    <name type="synonym">Eumeta japonica</name>
    <dbReference type="NCBI Taxonomy" id="151549"/>
    <lineage>
        <taxon>Eukaryota</taxon>
        <taxon>Metazoa</taxon>
        <taxon>Ecdysozoa</taxon>
        <taxon>Arthropoda</taxon>
        <taxon>Hexapoda</taxon>
        <taxon>Insecta</taxon>
        <taxon>Pterygota</taxon>
        <taxon>Neoptera</taxon>
        <taxon>Endopterygota</taxon>
        <taxon>Lepidoptera</taxon>
        <taxon>Glossata</taxon>
        <taxon>Ditrysia</taxon>
        <taxon>Tineoidea</taxon>
        <taxon>Psychidae</taxon>
        <taxon>Oiketicinae</taxon>
        <taxon>Eumeta</taxon>
    </lineage>
</organism>
<dbReference type="Proteomes" id="UP000299102">
    <property type="component" value="Unassembled WGS sequence"/>
</dbReference>
<sequence length="121" mass="14116">MEKTFDRVWHNDFLFKLLNTPLPPALTRAIASFLHQRIFCIAIDEPASVRSEQESRKAFAYYPPAYMQHAQMTYRRYEVISILAGRLMLALCANDSAYFASSRRADLDPRKIQRVFDVLLE</sequence>
<reference evidence="1 2" key="1">
    <citation type="journal article" date="2019" name="Commun. Biol.">
        <title>The bagworm genome reveals a unique fibroin gene that provides high tensile strength.</title>
        <authorList>
            <person name="Kono N."/>
            <person name="Nakamura H."/>
            <person name="Ohtoshi R."/>
            <person name="Tomita M."/>
            <person name="Numata K."/>
            <person name="Arakawa K."/>
        </authorList>
    </citation>
    <scope>NUCLEOTIDE SEQUENCE [LARGE SCALE GENOMIC DNA]</scope>
</reference>
<dbReference type="EMBL" id="BGZK01000247">
    <property type="protein sequence ID" value="GBP31498.1"/>
    <property type="molecule type" value="Genomic_DNA"/>
</dbReference>
<dbReference type="OrthoDB" id="10065625at2759"/>
<keyword evidence="2" id="KW-1185">Reference proteome</keyword>